<gene>
    <name evidence="1" type="ORF">LGLO00237_LOCUS26283</name>
</gene>
<evidence type="ECO:0008006" key="2">
    <source>
        <dbReference type="Google" id="ProtNLM"/>
    </source>
</evidence>
<accession>A0A7S3Z7U4</accession>
<protein>
    <recommendedName>
        <fullName evidence="2">Sulfotransferase domain-containing protein</fullName>
    </recommendedName>
</protein>
<evidence type="ECO:0000313" key="1">
    <source>
        <dbReference type="EMBL" id="CAE0674509.1"/>
    </source>
</evidence>
<proteinExistence type="predicted"/>
<dbReference type="Gene3D" id="3.40.50.300">
    <property type="entry name" value="P-loop containing nucleotide triphosphate hydrolases"/>
    <property type="match status" value="1"/>
</dbReference>
<dbReference type="AlphaFoldDB" id="A0A7S3Z7U4"/>
<name>A0A7S3Z7U4_9EUKA</name>
<sequence>MASLVPILFASMAHGLWKPAKSGFPGYTFATENLWKPAKTNVPSFTFTSDNLVKDPKTNNNVTLQFIHIPKCAGSSVEDMGAEYGFSWGRHNLQDTVLRAEHPKCMGAQYYHGVPVGKKSESTKTFCIVRDPYERTISQIKWELTCGGRHAPCPSADLLNELIQTQLDRNMVERQWPCHWVQQYLYVKNCDHVLRHAHLDEDIAKLAQHYGVDFRMGETHEMNDGTNLGNGECKLNTSMLSKETMVRLEKEYHLDAELLTWLNDDVIQNNEKLGLRNRLEALDDEQVRGFEVSGVWKWHGL</sequence>
<organism evidence="1">
    <name type="scientific">Lotharella globosa</name>
    <dbReference type="NCBI Taxonomy" id="91324"/>
    <lineage>
        <taxon>Eukaryota</taxon>
        <taxon>Sar</taxon>
        <taxon>Rhizaria</taxon>
        <taxon>Cercozoa</taxon>
        <taxon>Chlorarachniophyceae</taxon>
        <taxon>Lotharella</taxon>
    </lineage>
</organism>
<reference evidence="1" key="1">
    <citation type="submission" date="2021-01" db="EMBL/GenBank/DDBJ databases">
        <authorList>
            <person name="Corre E."/>
            <person name="Pelletier E."/>
            <person name="Niang G."/>
            <person name="Scheremetjew M."/>
            <person name="Finn R."/>
            <person name="Kale V."/>
            <person name="Holt S."/>
            <person name="Cochrane G."/>
            <person name="Meng A."/>
            <person name="Brown T."/>
            <person name="Cohen L."/>
        </authorList>
    </citation>
    <scope>NUCLEOTIDE SEQUENCE</scope>
    <source>
        <strain evidence="1">CCCM811</strain>
    </source>
</reference>
<dbReference type="InterPro" id="IPR027417">
    <property type="entry name" value="P-loop_NTPase"/>
</dbReference>
<dbReference type="EMBL" id="HBIV01036871">
    <property type="protein sequence ID" value="CAE0674509.1"/>
    <property type="molecule type" value="Transcribed_RNA"/>
</dbReference>